<protein>
    <submittedName>
        <fullName evidence="2">Uncharacterized protein</fullName>
    </submittedName>
</protein>
<accession>A0A1I3FNV1</accession>
<reference evidence="2 3" key="1">
    <citation type="submission" date="2016-10" db="EMBL/GenBank/DDBJ databases">
        <authorList>
            <person name="de Groot N.N."/>
        </authorList>
    </citation>
    <scope>NUCLEOTIDE SEQUENCE [LARGE SCALE GENOMIC DNA]</scope>
    <source>
        <strain evidence="2 3">DSM 8537</strain>
    </source>
</reference>
<name>A0A1I3FNV1_9RHOB</name>
<feature type="compositionally biased region" description="Basic residues" evidence="1">
    <location>
        <begin position="119"/>
        <end position="131"/>
    </location>
</feature>
<organism evidence="2 3">
    <name type="scientific">Paracoccus aminovorans</name>
    <dbReference type="NCBI Taxonomy" id="34004"/>
    <lineage>
        <taxon>Bacteria</taxon>
        <taxon>Pseudomonadati</taxon>
        <taxon>Pseudomonadota</taxon>
        <taxon>Alphaproteobacteria</taxon>
        <taxon>Rhodobacterales</taxon>
        <taxon>Paracoccaceae</taxon>
        <taxon>Paracoccus</taxon>
    </lineage>
</organism>
<feature type="region of interest" description="Disordered" evidence="1">
    <location>
        <begin position="58"/>
        <end position="175"/>
    </location>
</feature>
<sequence length="228" mass="25397">MGIEHHLLCLARIGPHEEHPAVARANRLPIDGLIDERNIVGLSQRRGRCSLRRPVDIAAHGAGRRGRGDRHGNAGIDRQPRGQPIRQPADQRRRIRRDTGRCREHRRVFGGQLVDDGHHRSRTACRVRSRSPSRNGSHASSGARSRTSVSATGSCCRAGSTATGEASSSAIRRDQNVSSQFLPAAKTRRMVTVSVPTTKAMVRRRSKPRMRRPGRMSERRCPMRPGRR</sequence>
<dbReference type="EMBL" id="FOPU01000091">
    <property type="protein sequence ID" value="SFI12879.1"/>
    <property type="molecule type" value="Genomic_DNA"/>
</dbReference>
<dbReference type="AlphaFoldDB" id="A0A1I3FNV1"/>
<dbReference type="Proteomes" id="UP000183635">
    <property type="component" value="Unassembled WGS sequence"/>
</dbReference>
<feature type="compositionally biased region" description="Basic and acidic residues" evidence="1">
    <location>
        <begin position="89"/>
        <end position="102"/>
    </location>
</feature>
<gene>
    <name evidence="2" type="ORF">SAMN04488021_1912</name>
</gene>
<evidence type="ECO:0000256" key="1">
    <source>
        <dbReference type="SAM" id="MobiDB-lite"/>
    </source>
</evidence>
<feature type="region of interest" description="Disordered" evidence="1">
    <location>
        <begin position="202"/>
        <end position="228"/>
    </location>
</feature>
<feature type="compositionally biased region" description="Low complexity" evidence="1">
    <location>
        <begin position="158"/>
        <end position="170"/>
    </location>
</feature>
<feature type="compositionally biased region" description="Basic residues" evidence="1">
    <location>
        <begin position="202"/>
        <end position="214"/>
    </location>
</feature>
<evidence type="ECO:0000313" key="2">
    <source>
        <dbReference type="EMBL" id="SFI12879.1"/>
    </source>
</evidence>
<evidence type="ECO:0000313" key="3">
    <source>
        <dbReference type="Proteomes" id="UP000183635"/>
    </source>
</evidence>
<feature type="compositionally biased region" description="Polar residues" evidence="1">
    <location>
        <begin position="132"/>
        <end position="153"/>
    </location>
</feature>
<keyword evidence="3" id="KW-1185">Reference proteome</keyword>
<proteinExistence type="predicted"/>